<sequence>MDSVSTAKRPIEEVDNELLKYTQKENEEDAQQAQEPPAKKRRQFQAMTQFSAATQKGDGAGAGQDEPVAGFIKKVVLRNFMSHENFELTLGPKLNFIVGNNGSGKSAILTAITIGLGGKTSDTNRGSKLTDLIREGTHSAKITLHMDNAHHGAYMPEVYGETIIIERNIKRDSTAAFSLKTENGKTISTKKKDVQAVIDYFAIPISNPMCFLSQDAARRFLTASTSQDKYHHFMKGTLLEDTKVNLDKATVVNQNSQENMSLHLDLVRKLKQEYLDAKALAREFNQTNDLNERKNLLQAKSLLVDIRANETSVADLKERINLNNKSVEKANARIESREAKIQKYSSDEQSVEKEIEEQLLVINEKEQKFQEAKQQIRETRDAFEEEKDNEKEVNSNIETCQKKIKLLNDRIAKTEKELEKELGGDREVMKAQLEQLEKEIEAEQSSISALTVQYEDLENEERSTIHQRETEVNSLQQSMNAKRSELSKLKSGNNNFLLNFDRNINKLLEEINRNRGKFQTAPIGPLGNMVSIKSDYKQWAKIIQKYLSTTIGSFVVSNMRDEQLLRNLMRKCNIRGMGVLIYKIKRFDTSRFRINCQYPTVFDALEFDSPDIESLFVDVTYLEKVVLIPDRNEARSFLRGDSGKVRLALALRDHNSGFQLRGGYQLDTISYDSQIKIKMGSSNDDNAEYIAQSIEEDRRELENIKSKYEGSLAEVRQKVSSIKSDIYKVRSGIKEKNKTVTKLTININKVVNTGTLASLKSDKEDQEQALNGYGNAIEELHQKLADMAAKAEPIKHKYDEVRNELNKANQVLKGLKDSVNSRTSRIEQYRSDIKEAEDKKNYHLSQIESINKNIETLMEGIQKQKAYLNQSISVEELEASDLPDDQNILKQELAKVSRDIQRAERSIGISQDKVVELFNASRKKYKDAEASLIQVADALGKLQESIALRLLNYDSFLKFTCLEATKDFRESLRYRKLTGMLVFDNNKSELDMQVSTPNDKTERNVDTLSGGEKSYSQMSLLLATWKPMRSRIIALDEFDVYMDQVNRKVGTGLIVSKLKDNNRTQTIIITPQDIGKITDINDTSVKIHRIKDPKRKNNSTNQN</sequence>
<keyword evidence="16" id="KW-1185">Reference proteome</keyword>
<comment type="subcellular location">
    <subcellularLocation>
        <location evidence="2">Chromosome</location>
    </subcellularLocation>
    <subcellularLocation>
        <location evidence="1">Nucleus</location>
    </subcellularLocation>
</comment>
<dbReference type="GO" id="GO:0005634">
    <property type="term" value="C:nucleus"/>
    <property type="evidence" value="ECO:0007669"/>
    <property type="project" value="UniProtKB-SubCell"/>
</dbReference>
<dbReference type="GO" id="GO:0003684">
    <property type="term" value="F:damaged DNA binding"/>
    <property type="evidence" value="ECO:0007669"/>
    <property type="project" value="TreeGrafter"/>
</dbReference>
<evidence type="ECO:0000256" key="11">
    <source>
        <dbReference type="ARBA" id="ARBA00023242"/>
    </source>
</evidence>
<gene>
    <name evidence="15" type="ORF">DAKH74_037360</name>
</gene>
<organism evidence="15 16">
    <name type="scientific">Maudiozyma humilis</name>
    <name type="common">Sour dough yeast</name>
    <name type="synonym">Kazachstania humilis</name>
    <dbReference type="NCBI Taxonomy" id="51915"/>
    <lineage>
        <taxon>Eukaryota</taxon>
        <taxon>Fungi</taxon>
        <taxon>Dikarya</taxon>
        <taxon>Ascomycota</taxon>
        <taxon>Saccharomycotina</taxon>
        <taxon>Saccharomycetes</taxon>
        <taxon>Saccharomycetales</taxon>
        <taxon>Saccharomycetaceae</taxon>
        <taxon>Maudiozyma</taxon>
    </lineage>
</organism>
<proteinExistence type="inferred from homology"/>
<evidence type="ECO:0000256" key="13">
    <source>
        <dbReference type="SAM" id="MobiDB-lite"/>
    </source>
</evidence>
<dbReference type="Proteomes" id="UP001377567">
    <property type="component" value="Unassembled WGS sequence"/>
</dbReference>
<dbReference type="GO" id="GO:0030915">
    <property type="term" value="C:Smc5-Smc6 complex"/>
    <property type="evidence" value="ECO:0007669"/>
    <property type="project" value="TreeGrafter"/>
</dbReference>
<feature type="coiled-coil region" evidence="12">
    <location>
        <begin position="763"/>
        <end position="853"/>
    </location>
</feature>
<dbReference type="GO" id="GO:0016887">
    <property type="term" value="F:ATP hydrolysis activity"/>
    <property type="evidence" value="ECO:0007669"/>
    <property type="project" value="InterPro"/>
</dbReference>
<keyword evidence="10" id="KW-0234">DNA repair</keyword>
<feature type="coiled-coil region" evidence="12">
    <location>
        <begin position="691"/>
        <end position="718"/>
    </location>
</feature>
<dbReference type="InterPro" id="IPR003395">
    <property type="entry name" value="RecF/RecN/SMC_N"/>
</dbReference>
<dbReference type="GO" id="GO:0035861">
    <property type="term" value="C:site of double-strand break"/>
    <property type="evidence" value="ECO:0007669"/>
    <property type="project" value="TreeGrafter"/>
</dbReference>
<evidence type="ECO:0000256" key="8">
    <source>
        <dbReference type="ARBA" id="ARBA00023054"/>
    </source>
</evidence>
<comment type="similarity">
    <text evidence="3">Belongs to the SMC family. SMC6 subfamily.</text>
</comment>
<dbReference type="Gene3D" id="3.40.50.300">
    <property type="entry name" value="P-loop containing nucleotide triphosphate hydrolases"/>
    <property type="match status" value="2"/>
</dbReference>
<evidence type="ECO:0000256" key="1">
    <source>
        <dbReference type="ARBA" id="ARBA00004123"/>
    </source>
</evidence>
<dbReference type="GO" id="GO:0000724">
    <property type="term" value="P:double-strand break repair via homologous recombination"/>
    <property type="evidence" value="ECO:0007669"/>
    <property type="project" value="TreeGrafter"/>
</dbReference>
<evidence type="ECO:0000256" key="4">
    <source>
        <dbReference type="ARBA" id="ARBA00022454"/>
    </source>
</evidence>
<dbReference type="PANTHER" id="PTHR19306:SF6">
    <property type="entry name" value="STRUCTURAL MAINTENANCE OF CHROMOSOMES PROTEIN 6"/>
    <property type="match status" value="1"/>
</dbReference>
<evidence type="ECO:0000256" key="2">
    <source>
        <dbReference type="ARBA" id="ARBA00004286"/>
    </source>
</evidence>
<keyword evidence="4" id="KW-0158">Chromosome</keyword>
<name>A0AAV5S0E2_MAUHU</name>
<evidence type="ECO:0000256" key="7">
    <source>
        <dbReference type="ARBA" id="ARBA00022840"/>
    </source>
</evidence>
<dbReference type="GO" id="GO:0005524">
    <property type="term" value="F:ATP binding"/>
    <property type="evidence" value="ECO:0007669"/>
    <property type="project" value="UniProtKB-KW"/>
</dbReference>
<feature type="region of interest" description="Disordered" evidence="13">
    <location>
        <begin position="1"/>
        <end position="44"/>
    </location>
</feature>
<keyword evidence="6" id="KW-0227">DNA damage</keyword>
<evidence type="ECO:0000256" key="10">
    <source>
        <dbReference type="ARBA" id="ARBA00023204"/>
    </source>
</evidence>
<evidence type="ECO:0000313" key="16">
    <source>
        <dbReference type="Proteomes" id="UP001377567"/>
    </source>
</evidence>
<evidence type="ECO:0000256" key="9">
    <source>
        <dbReference type="ARBA" id="ARBA00023172"/>
    </source>
</evidence>
<accession>A0AAV5S0E2</accession>
<keyword evidence="11" id="KW-0539">Nucleus</keyword>
<evidence type="ECO:0000259" key="14">
    <source>
        <dbReference type="Pfam" id="PF02463"/>
    </source>
</evidence>
<keyword evidence="5" id="KW-0547">Nucleotide-binding</keyword>
<dbReference type="InterPro" id="IPR027417">
    <property type="entry name" value="P-loop_NTPase"/>
</dbReference>
<dbReference type="Pfam" id="PF02463">
    <property type="entry name" value="SMC_N"/>
    <property type="match status" value="1"/>
</dbReference>
<dbReference type="EMBL" id="BTGD01000011">
    <property type="protein sequence ID" value="GMM57120.1"/>
    <property type="molecule type" value="Genomic_DNA"/>
</dbReference>
<evidence type="ECO:0000256" key="3">
    <source>
        <dbReference type="ARBA" id="ARBA00006793"/>
    </source>
</evidence>
<evidence type="ECO:0000313" key="15">
    <source>
        <dbReference type="EMBL" id="GMM57120.1"/>
    </source>
</evidence>
<feature type="coiled-coil region" evidence="12">
    <location>
        <begin position="313"/>
        <end position="460"/>
    </location>
</feature>
<protein>
    <submittedName>
        <fullName evidence="15">DNA repair protein</fullName>
    </submittedName>
</protein>
<evidence type="ECO:0000256" key="5">
    <source>
        <dbReference type="ARBA" id="ARBA00022741"/>
    </source>
</evidence>
<dbReference type="AlphaFoldDB" id="A0AAV5S0E2"/>
<comment type="caution">
    <text evidence="15">The sequence shown here is derived from an EMBL/GenBank/DDBJ whole genome shotgun (WGS) entry which is preliminary data.</text>
</comment>
<keyword evidence="8 12" id="KW-0175">Coiled coil</keyword>
<reference evidence="15 16" key="1">
    <citation type="journal article" date="2023" name="Elife">
        <title>Identification of key yeast species and microbe-microbe interactions impacting larval growth of Drosophila in the wild.</title>
        <authorList>
            <person name="Mure A."/>
            <person name="Sugiura Y."/>
            <person name="Maeda R."/>
            <person name="Honda K."/>
            <person name="Sakurai N."/>
            <person name="Takahashi Y."/>
            <person name="Watada M."/>
            <person name="Katoh T."/>
            <person name="Gotoh A."/>
            <person name="Gotoh Y."/>
            <person name="Taniguchi I."/>
            <person name="Nakamura K."/>
            <person name="Hayashi T."/>
            <person name="Katayama T."/>
            <person name="Uemura T."/>
            <person name="Hattori Y."/>
        </authorList>
    </citation>
    <scope>NUCLEOTIDE SEQUENCE [LARGE SCALE GENOMIC DNA]</scope>
    <source>
        <strain evidence="15 16">KH-74</strain>
    </source>
</reference>
<feature type="domain" description="RecF/RecN/SMC N-terminal" evidence="14">
    <location>
        <begin position="71"/>
        <end position="1072"/>
    </location>
</feature>
<keyword evidence="7" id="KW-0067">ATP-binding</keyword>
<dbReference type="PANTHER" id="PTHR19306">
    <property type="entry name" value="STRUCTURAL MAINTENANCE OF CHROMOSOMES 5,6 SMC5, SMC6"/>
    <property type="match status" value="1"/>
</dbReference>
<dbReference type="GO" id="GO:0003697">
    <property type="term" value="F:single-stranded DNA binding"/>
    <property type="evidence" value="ECO:0007669"/>
    <property type="project" value="TreeGrafter"/>
</dbReference>
<evidence type="ECO:0000256" key="12">
    <source>
        <dbReference type="SAM" id="Coils"/>
    </source>
</evidence>
<evidence type="ECO:0000256" key="6">
    <source>
        <dbReference type="ARBA" id="ARBA00022763"/>
    </source>
</evidence>
<dbReference type="SUPFAM" id="SSF52540">
    <property type="entry name" value="P-loop containing nucleoside triphosphate hydrolases"/>
    <property type="match status" value="1"/>
</dbReference>
<keyword evidence="9" id="KW-0233">DNA recombination</keyword>
<dbReference type="Gene3D" id="1.10.287.1490">
    <property type="match status" value="1"/>
</dbReference>